<keyword evidence="3" id="KW-1185">Reference proteome</keyword>
<protein>
    <submittedName>
        <fullName evidence="2">Uncharacterized protein</fullName>
    </submittedName>
</protein>
<dbReference type="AlphaFoldDB" id="A0A9Q1F650"/>
<name>A0A9Q1F650_SYNKA</name>
<sequence>MTVKNGDTETQARRTVQSTHAQLREELMKISKGCSTLGREAEQVEECTDEDQQEYARIVAQSKNRSKQAHQLGLGAGYVEGPEADTDRQAYAEVVARRQKEREPSPPTVRPKTRYVSTPKESESYSTTSVSSEGEEEEEAPRTGTTRLMHGAVWIENRKAAQERRKDNQRQTGPNEYRDQYGQPVNAAGGPLDCPFGNPLCEYGVRGGAGWECWKHHPQAAQQVADPQFWNAYAKHIWCLDEVECTAPCCTERSEPNYCATHVLVTSPQ</sequence>
<dbReference type="Proteomes" id="UP001152622">
    <property type="component" value="Chromosome 8"/>
</dbReference>
<feature type="compositionally biased region" description="Basic and acidic residues" evidence="1">
    <location>
        <begin position="156"/>
        <end position="169"/>
    </location>
</feature>
<comment type="caution">
    <text evidence="2">The sequence shown here is derived from an EMBL/GenBank/DDBJ whole genome shotgun (WGS) entry which is preliminary data.</text>
</comment>
<feature type="region of interest" description="Disordered" evidence="1">
    <location>
        <begin position="1"/>
        <end position="20"/>
    </location>
</feature>
<proteinExistence type="predicted"/>
<dbReference type="EMBL" id="JAINUF010000008">
    <property type="protein sequence ID" value="KAJ8351823.1"/>
    <property type="molecule type" value="Genomic_DNA"/>
</dbReference>
<gene>
    <name evidence="2" type="ORF">SKAU_G00232990</name>
</gene>
<evidence type="ECO:0000256" key="1">
    <source>
        <dbReference type="SAM" id="MobiDB-lite"/>
    </source>
</evidence>
<feature type="region of interest" description="Disordered" evidence="1">
    <location>
        <begin position="96"/>
        <end position="183"/>
    </location>
</feature>
<feature type="compositionally biased region" description="Basic and acidic residues" evidence="1">
    <location>
        <begin position="1"/>
        <end position="12"/>
    </location>
</feature>
<reference evidence="2" key="1">
    <citation type="journal article" date="2023" name="Science">
        <title>Genome structures resolve the early diversification of teleost fishes.</title>
        <authorList>
            <person name="Parey E."/>
            <person name="Louis A."/>
            <person name="Montfort J."/>
            <person name="Bouchez O."/>
            <person name="Roques C."/>
            <person name="Iampietro C."/>
            <person name="Lluch J."/>
            <person name="Castinel A."/>
            <person name="Donnadieu C."/>
            <person name="Desvignes T."/>
            <person name="Floi Bucao C."/>
            <person name="Jouanno E."/>
            <person name="Wen M."/>
            <person name="Mejri S."/>
            <person name="Dirks R."/>
            <person name="Jansen H."/>
            <person name="Henkel C."/>
            <person name="Chen W.J."/>
            <person name="Zahm M."/>
            <person name="Cabau C."/>
            <person name="Klopp C."/>
            <person name="Thompson A.W."/>
            <person name="Robinson-Rechavi M."/>
            <person name="Braasch I."/>
            <person name="Lecointre G."/>
            <person name="Bobe J."/>
            <person name="Postlethwait J.H."/>
            <person name="Berthelot C."/>
            <person name="Roest Crollius H."/>
            <person name="Guiguen Y."/>
        </authorList>
    </citation>
    <scope>NUCLEOTIDE SEQUENCE</scope>
    <source>
        <strain evidence="2">WJC10195</strain>
    </source>
</reference>
<evidence type="ECO:0000313" key="3">
    <source>
        <dbReference type="Proteomes" id="UP001152622"/>
    </source>
</evidence>
<accession>A0A9Q1F650</accession>
<organism evidence="2 3">
    <name type="scientific">Synaphobranchus kaupii</name>
    <name type="common">Kaup's arrowtooth eel</name>
    <dbReference type="NCBI Taxonomy" id="118154"/>
    <lineage>
        <taxon>Eukaryota</taxon>
        <taxon>Metazoa</taxon>
        <taxon>Chordata</taxon>
        <taxon>Craniata</taxon>
        <taxon>Vertebrata</taxon>
        <taxon>Euteleostomi</taxon>
        <taxon>Actinopterygii</taxon>
        <taxon>Neopterygii</taxon>
        <taxon>Teleostei</taxon>
        <taxon>Anguilliformes</taxon>
        <taxon>Synaphobranchidae</taxon>
        <taxon>Synaphobranchus</taxon>
    </lineage>
</organism>
<evidence type="ECO:0000313" key="2">
    <source>
        <dbReference type="EMBL" id="KAJ8351823.1"/>
    </source>
</evidence>